<dbReference type="Gene3D" id="2.120.10.80">
    <property type="entry name" value="Kelch-type beta propeller"/>
    <property type="match status" value="1"/>
</dbReference>
<dbReference type="Pfam" id="PF13414">
    <property type="entry name" value="TPR_11"/>
    <property type="match status" value="1"/>
</dbReference>
<evidence type="ECO:0000256" key="2">
    <source>
        <dbReference type="ARBA" id="ARBA00022803"/>
    </source>
</evidence>
<evidence type="ECO:0000256" key="1">
    <source>
        <dbReference type="ARBA" id="ARBA00022737"/>
    </source>
</evidence>
<dbReference type="SUPFAM" id="SSF50965">
    <property type="entry name" value="Galactose oxidase, central domain"/>
    <property type="match status" value="1"/>
</dbReference>
<dbReference type="Pfam" id="PF00515">
    <property type="entry name" value="TPR_1"/>
    <property type="match status" value="2"/>
</dbReference>
<dbReference type="SMART" id="SM00028">
    <property type="entry name" value="TPR"/>
    <property type="match status" value="6"/>
</dbReference>
<sequence length="843" mass="98148">MAHLCFKLGCELEPQIVCCCSSPETYCCEIHLGDHLKLPCRAHAFDFIYVEPCKRTKDAILRFLSREKSKKEKLKKVVLGSFRVNLYSSKKSVEETLSKLNTDLEEINESIAKISNTSKQEAPISDLMLLQPYDDFKIARATIPDDLEHYTSFKYICSLNELQSKRISLLSKPNSAKAEQNFRKNCLLYENHAYGFLFSQAYQGFVNSYHQNASLYLIGESNEKTKLFIYDTENEREDMKDFRYQWKLDKIHCIAQLPNGELFGTYESEKHAFSAFIVDRNYKVRLLPYQKPHGYAVAVYFNRSVYCFGGYDFISSRYDMDLNIWRELTIKRVYDNCCHCIIFNGNILISINFTHNPNYLLLYSIDIDSFSDIPLPFYGNKTNVLVNTEERLYLIEFEGGWIYESKISSYTTWSRVAESNINFNPFLTYCSYNKGGIYISAIDSGSGREYLKFDLDRKVLIEIACYNKHVALKRSDTKLETIKCCDRTYKLSPDEAADYINKGYGLYDLCRRLEKIERYNKKLALNPRDAFKLYSKKGRALYDLDRNEEAIECYNNAIILDPTDDEIYYNKGCALYELGRNDEAIECYDKLLEEKPKKPLRSKRKAKLIETISKTGKILAYFNKANALCDMGKFSDAIVCYDEAIKLFERHAFIWNNKGHALSRLGKYYDAIDCYNEAVWSKATNPLYLCYRASLLNDIGFEVQALEDLRAAYDLIKDNQAGEISIESHEISFEERYKCTIDTLNQDWIELIKKFFELPDNSFISKEEYQEFKNSIKNSVPNENNRGINETVKAQISNIIKRAIQFLELNNSLPGKAIQKIEKNKFSIQECKCYRPFMFQQGI</sequence>
<dbReference type="InterPro" id="IPR019734">
    <property type="entry name" value="TPR_rpt"/>
</dbReference>
<dbReference type="InterPro" id="IPR051685">
    <property type="entry name" value="Ycf3/AcsC/BcsC/TPR_MFPF"/>
</dbReference>
<evidence type="ECO:0000256" key="3">
    <source>
        <dbReference type="PROSITE-ProRule" id="PRU00339"/>
    </source>
</evidence>
<organism evidence="5 6">
    <name type="scientific">Blepharisma stoltei</name>
    <dbReference type="NCBI Taxonomy" id="1481888"/>
    <lineage>
        <taxon>Eukaryota</taxon>
        <taxon>Sar</taxon>
        <taxon>Alveolata</taxon>
        <taxon>Ciliophora</taxon>
        <taxon>Postciliodesmatophora</taxon>
        <taxon>Heterotrichea</taxon>
        <taxon>Heterotrichida</taxon>
        <taxon>Blepharismidae</taxon>
        <taxon>Blepharisma</taxon>
    </lineage>
</organism>
<dbReference type="InterPro" id="IPR011990">
    <property type="entry name" value="TPR-like_helical_dom_sf"/>
</dbReference>
<feature type="coiled-coil region" evidence="4">
    <location>
        <begin position="90"/>
        <end position="117"/>
    </location>
</feature>
<dbReference type="Gene3D" id="1.25.40.10">
    <property type="entry name" value="Tetratricopeptide repeat domain"/>
    <property type="match status" value="2"/>
</dbReference>
<dbReference type="PANTHER" id="PTHR44943:SF4">
    <property type="entry name" value="TPR REPEAT-CONTAINING PROTEIN MJ0798"/>
    <property type="match status" value="1"/>
</dbReference>
<dbReference type="AlphaFoldDB" id="A0AAU9JGY2"/>
<evidence type="ECO:0000313" key="6">
    <source>
        <dbReference type="Proteomes" id="UP001162131"/>
    </source>
</evidence>
<feature type="repeat" description="TPR" evidence="3">
    <location>
        <begin position="565"/>
        <end position="598"/>
    </location>
</feature>
<evidence type="ECO:0008006" key="7">
    <source>
        <dbReference type="Google" id="ProtNLM"/>
    </source>
</evidence>
<keyword evidence="1" id="KW-0677">Repeat</keyword>
<keyword evidence="6" id="KW-1185">Reference proteome</keyword>
<feature type="repeat" description="TPR" evidence="3">
    <location>
        <begin position="531"/>
        <end position="564"/>
    </location>
</feature>
<accession>A0AAU9JGY2</accession>
<protein>
    <recommendedName>
        <fullName evidence="7">Tetratricopeptide repeat protein</fullName>
    </recommendedName>
</protein>
<dbReference type="EMBL" id="CAJZBQ010000037">
    <property type="protein sequence ID" value="CAG9324913.1"/>
    <property type="molecule type" value="Genomic_DNA"/>
</dbReference>
<dbReference type="PROSITE" id="PS50005">
    <property type="entry name" value="TPR"/>
    <property type="match status" value="2"/>
</dbReference>
<dbReference type="Proteomes" id="UP001162131">
    <property type="component" value="Unassembled WGS sequence"/>
</dbReference>
<gene>
    <name evidence="5" type="ORF">BSTOLATCC_MIC37660</name>
</gene>
<dbReference type="InterPro" id="IPR011043">
    <property type="entry name" value="Gal_Oxase/kelch_b-propeller"/>
</dbReference>
<dbReference type="SUPFAM" id="SSF48452">
    <property type="entry name" value="TPR-like"/>
    <property type="match status" value="1"/>
</dbReference>
<comment type="caution">
    <text evidence="5">The sequence shown here is derived from an EMBL/GenBank/DDBJ whole genome shotgun (WGS) entry which is preliminary data.</text>
</comment>
<evidence type="ECO:0000256" key="4">
    <source>
        <dbReference type="SAM" id="Coils"/>
    </source>
</evidence>
<keyword evidence="2 3" id="KW-0802">TPR repeat</keyword>
<dbReference type="InterPro" id="IPR015915">
    <property type="entry name" value="Kelch-typ_b-propeller"/>
</dbReference>
<evidence type="ECO:0000313" key="5">
    <source>
        <dbReference type="EMBL" id="CAG9324913.1"/>
    </source>
</evidence>
<reference evidence="5" key="1">
    <citation type="submission" date="2021-09" db="EMBL/GenBank/DDBJ databases">
        <authorList>
            <consortium name="AG Swart"/>
            <person name="Singh M."/>
            <person name="Singh A."/>
            <person name="Seah K."/>
            <person name="Emmerich C."/>
        </authorList>
    </citation>
    <scope>NUCLEOTIDE SEQUENCE</scope>
    <source>
        <strain evidence="5">ATCC30299</strain>
    </source>
</reference>
<proteinExistence type="predicted"/>
<keyword evidence="4" id="KW-0175">Coiled coil</keyword>
<dbReference type="PANTHER" id="PTHR44943">
    <property type="entry name" value="CELLULOSE SYNTHASE OPERON PROTEIN C"/>
    <property type="match status" value="1"/>
</dbReference>
<name>A0AAU9JGY2_9CILI</name>